<proteinExistence type="predicted"/>
<sequence length="66" mass="7370">MPFPQDPLCFLFSKVYLPLGREKNVNNLTLDSADRYLYQFPAQIKPKLSGKGYGSSVDSSSLKKGI</sequence>
<reference evidence="1 2" key="1">
    <citation type="submission" date="2018-02" db="EMBL/GenBank/DDBJ databases">
        <authorList>
            <person name="Cohen D.B."/>
            <person name="Kent A.D."/>
        </authorList>
    </citation>
    <scope>NUCLEOTIDE SEQUENCE [LARGE SCALE GENOMIC DNA]</scope>
    <source>
        <strain evidence="1 2">CCAP 1448/3</strain>
    </source>
</reference>
<dbReference type="EMBL" id="PVWJ01000045">
    <property type="protein sequence ID" value="PSB02931.1"/>
    <property type="molecule type" value="Genomic_DNA"/>
</dbReference>
<protein>
    <submittedName>
        <fullName evidence="1">Uncharacterized protein</fullName>
    </submittedName>
</protein>
<accession>A0A2T1C3V4</accession>
<keyword evidence="2" id="KW-1185">Reference proteome</keyword>
<evidence type="ECO:0000313" key="1">
    <source>
        <dbReference type="EMBL" id="PSB02931.1"/>
    </source>
</evidence>
<reference evidence="1 2" key="2">
    <citation type="submission" date="2018-03" db="EMBL/GenBank/DDBJ databases">
        <title>The ancient ancestry and fast evolution of plastids.</title>
        <authorList>
            <person name="Moore K.R."/>
            <person name="Magnabosco C."/>
            <person name="Momper L."/>
            <person name="Gold D.A."/>
            <person name="Bosak T."/>
            <person name="Fournier G.P."/>
        </authorList>
    </citation>
    <scope>NUCLEOTIDE SEQUENCE [LARGE SCALE GENOMIC DNA]</scope>
    <source>
        <strain evidence="1 2">CCAP 1448/3</strain>
    </source>
</reference>
<dbReference type="Proteomes" id="UP000238762">
    <property type="component" value="Unassembled WGS sequence"/>
</dbReference>
<comment type="caution">
    <text evidence="1">The sequence shown here is derived from an EMBL/GenBank/DDBJ whole genome shotgun (WGS) entry which is preliminary data.</text>
</comment>
<evidence type="ECO:0000313" key="2">
    <source>
        <dbReference type="Proteomes" id="UP000238762"/>
    </source>
</evidence>
<dbReference type="AlphaFoldDB" id="A0A2T1C3V4"/>
<organism evidence="1 2">
    <name type="scientific">Merismopedia glauca CCAP 1448/3</name>
    <dbReference type="NCBI Taxonomy" id="1296344"/>
    <lineage>
        <taxon>Bacteria</taxon>
        <taxon>Bacillati</taxon>
        <taxon>Cyanobacteriota</taxon>
        <taxon>Cyanophyceae</taxon>
        <taxon>Synechococcales</taxon>
        <taxon>Merismopediaceae</taxon>
        <taxon>Merismopedia</taxon>
    </lineage>
</organism>
<name>A0A2T1C3V4_9CYAN</name>
<gene>
    <name evidence="1" type="ORF">C7B64_10820</name>
</gene>